<dbReference type="HOGENOM" id="CLU_1204640_0_0_1"/>
<evidence type="ECO:0000313" key="2">
    <source>
        <dbReference type="Proteomes" id="UP000054279"/>
    </source>
</evidence>
<proteinExistence type="predicted"/>
<dbReference type="PANTHER" id="PTHR37327">
    <property type="entry name" value="CHROMOSOME 1, WHOLE GENOME SHOTGUN SEQUENCE"/>
    <property type="match status" value="1"/>
</dbReference>
<name>A0A0C9VSL2_SPHS4</name>
<accession>A0A0C9VSL2</accession>
<sequence>MTLLLYTMTSKTGGYITRRLHVPHEVWSQGGAKLLNLAEKVRVLEVLSGALEEIQAASSDLTAWAPLSASSVVLERKDLERWIAKLDEWNSVCEGIVGSFGKKLGVGEGFGTKKGGVTSWSGKFARSIDRMTNGKNLDSPASYVAGLMKVFHQAQILDEHTKALLTPPTAPLYTSLSADIRQALEIRLKRSSEFFASVVLTFVVRDLSQLLDKYVKKGEKWLAE</sequence>
<organism evidence="1 2">
    <name type="scientific">Sphaerobolus stellatus (strain SS14)</name>
    <dbReference type="NCBI Taxonomy" id="990650"/>
    <lineage>
        <taxon>Eukaryota</taxon>
        <taxon>Fungi</taxon>
        <taxon>Dikarya</taxon>
        <taxon>Basidiomycota</taxon>
        <taxon>Agaricomycotina</taxon>
        <taxon>Agaricomycetes</taxon>
        <taxon>Phallomycetidae</taxon>
        <taxon>Geastrales</taxon>
        <taxon>Sphaerobolaceae</taxon>
        <taxon>Sphaerobolus</taxon>
    </lineage>
</organism>
<protein>
    <submittedName>
        <fullName evidence="1">Uncharacterized protein</fullName>
    </submittedName>
</protein>
<reference evidence="1 2" key="1">
    <citation type="submission" date="2014-06" db="EMBL/GenBank/DDBJ databases">
        <title>Evolutionary Origins and Diversification of the Mycorrhizal Mutualists.</title>
        <authorList>
            <consortium name="DOE Joint Genome Institute"/>
            <consortium name="Mycorrhizal Genomics Consortium"/>
            <person name="Kohler A."/>
            <person name="Kuo A."/>
            <person name="Nagy L.G."/>
            <person name="Floudas D."/>
            <person name="Copeland A."/>
            <person name="Barry K.W."/>
            <person name="Cichocki N."/>
            <person name="Veneault-Fourrey C."/>
            <person name="LaButti K."/>
            <person name="Lindquist E.A."/>
            <person name="Lipzen A."/>
            <person name="Lundell T."/>
            <person name="Morin E."/>
            <person name="Murat C."/>
            <person name="Riley R."/>
            <person name="Ohm R."/>
            <person name="Sun H."/>
            <person name="Tunlid A."/>
            <person name="Henrissat B."/>
            <person name="Grigoriev I.V."/>
            <person name="Hibbett D.S."/>
            <person name="Martin F."/>
        </authorList>
    </citation>
    <scope>NUCLEOTIDE SEQUENCE [LARGE SCALE GENOMIC DNA]</scope>
    <source>
        <strain evidence="1 2">SS14</strain>
    </source>
</reference>
<keyword evidence="2" id="KW-1185">Reference proteome</keyword>
<dbReference type="OrthoDB" id="2245455at2759"/>
<dbReference type="PANTHER" id="PTHR37327:SF1">
    <property type="entry name" value="MICROTUBULE INTERACTING AND TRANSPORT DOMAIN-CONTAINING PROTEIN"/>
    <property type="match status" value="1"/>
</dbReference>
<evidence type="ECO:0000313" key="1">
    <source>
        <dbReference type="EMBL" id="KIJ45477.1"/>
    </source>
</evidence>
<gene>
    <name evidence="1" type="ORF">M422DRAFT_59700</name>
</gene>
<dbReference type="Proteomes" id="UP000054279">
    <property type="component" value="Unassembled WGS sequence"/>
</dbReference>
<dbReference type="AlphaFoldDB" id="A0A0C9VSL2"/>
<dbReference type="EMBL" id="KN837111">
    <property type="protein sequence ID" value="KIJ45477.1"/>
    <property type="molecule type" value="Genomic_DNA"/>
</dbReference>